<protein>
    <submittedName>
        <fullName evidence="2">Uncharacterized protein</fullName>
    </submittedName>
</protein>
<evidence type="ECO:0000313" key="2">
    <source>
        <dbReference type="EMBL" id="CUS11717.1"/>
    </source>
</evidence>
<feature type="region of interest" description="Disordered" evidence="1">
    <location>
        <begin position="69"/>
        <end position="88"/>
    </location>
</feature>
<proteinExistence type="predicted"/>
<dbReference type="AlphaFoldDB" id="A0A292PZ91"/>
<evidence type="ECO:0000313" key="3">
    <source>
        <dbReference type="Proteomes" id="UP001412239"/>
    </source>
</evidence>
<reference evidence="2" key="1">
    <citation type="submission" date="2015-10" db="EMBL/GenBank/DDBJ databases">
        <authorList>
            <person name="Regsiter A."/>
            <person name="william w."/>
        </authorList>
    </citation>
    <scope>NUCLEOTIDE SEQUENCE</scope>
    <source>
        <strain evidence="2">Montdore</strain>
    </source>
</reference>
<gene>
    <name evidence="2" type="ORF">GSTUAT00004172001</name>
</gene>
<dbReference type="Proteomes" id="UP001412239">
    <property type="component" value="Unassembled WGS sequence"/>
</dbReference>
<organism evidence="2 3">
    <name type="scientific">Tuber aestivum</name>
    <name type="common">summer truffle</name>
    <dbReference type="NCBI Taxonomy" id="59557"/>
    <lineage>
        <taxon>Eukaryota</taxon>
        <taxon>Fungi</taxon>
        <taxon>Dikarya</taxon>
        <taxon>Ascomycota</taxon>
        <taxon>Pezizomycotina</taxon>
        <taxon>Pezizomycetes</taxon>
        <taxon>Pezizales</taxon>
        <taxon>Tuberaceae</taxon>
        <taxon>Tuber</taxon>
    </lineage>
</organism>
<sequence length="127" mass="14162">MWGASVTLASQPSAALYDTGPSADIRYCASRVPFWNRPSWLALGYRARVDCNKLRADYIYSCNIGSKQLRSGTDRETHRGPSNTNLGVNRKDGWSVCCPLPTNRDDCPPRSHPRPWTSNITLDSDSD</sequence>
<dbReference type="EMBL" id="LN891013">
    <property type="protein sequence ID" value="CUS11717.1"/>
    <property type="molecule type" value="Genomic_DNA"/>
</dbReference>
<keyword evidence="3" id="KW-1185">Reference proteome</keyword>
<feature type="region of interest" description="Disordered" evidence="1">
    <location>
        <begin position="102"/>
        <end position="127"/>
    </location>
</feature>
<evidence type="ECO:0000256" key="1">
    <source>
        <dbReference type="SAM" id="MobiDB-lite"/>
    </source>
</evidence>
<feature type="compositionally biased region" description="Polar residues" evidence="1">
    <location>
        <begin position="116"/>
        <end position="127"/>
    </location>
</feature>
<accession>A0A292PZ91</accession>
<name>A0A292PZ91_9PEZI</name>